<dbReference type="PANTHER" id="PTHR43849">
    <property type="entry name" value="BLL3936 PROTEIN"/>
    <property type="match status" value="1"/>
</dbReference>
<name>A0A6I6D971_9FIRM</name>
<dbReference type="InterPro" id="IPR011853">
    <property type="entry name" value="TRAP_DctM-Dct_fused"/>
</dbReference>
<keyword evidence="4" id="KW-1185">Reference proteome</keyword>
<dbReference type="RefSeq" id="WP_197079192.1">
    <property type="nucleotide sequence ID" value="NZ_CP046457.1"/>
</dbReference>
<dbReference type="KEGG" id="salq:SYNTR_0865"/>
<dbReference type="EMBL" id="CP046457">
    <property type="protein sequence ID" value="QGT99458.1"/>
    <property type="molecule type" value="Genomic_DNA"/>
</dbReference>
<evidence type="ECO:0000259" key="2">
    <source>
        <dbReference type="Pfam" id="PF06808"/>
    </source>
</evidence>
<dbReference type="Pfam" id="PF11874">
    <property type="entry name" value="DUF3394"/>
    <property type="match status" value="1"/>
</dbReference>
<evidence type="ECO:0000313" key="3">
    <source>
        <dbReference type="EMBL" id="QGT99458.1"/>
    </source>
</evidence>
<dbReference type="InterPro" id="IPR021814">
    <property type="entry name" value="DUF3394"/>
</dbReference>
<feature type="transmembrane region" description="Helical" evidence="1">
    <location>
        <begin position="28"/>
        <end position="45"/>
    </location>
</feature>
<sequence>MFSFLAISLTIFHLYTASYGILQSQVQGAVHLGTGLGLIFILYPIKKGLQHKQKGVPWYDVILAFLALFVGYYFAYFVNEITVRIPRNDATSLDLLVAVLGVFLVLEATRRCVGLPIVVIASVFITYALLGPHMPVLDHRGFAWDNLALRLYFSTSAIFGTPIQVSSKFIFLFLLFGVVLIKTGIGKFFNDLAFALAGRYTGGTAKAAVAASALQGTVSGSSVANTVSSGSFTIPLMKKSGFKPEFSAAAEASASTGGQLMPPIMGAAAFLLAEYAGVPYSQVMLAALIPALLYFSGVFMGVHFESKKLGIKGLPKSELPKLKEIIFSRGYMILPLILIFTTLLIGFTPIRAALIGIGSAFILSFIKKETRLSIIDIFETLERGARVALPVIAACASAGIVAGIVVITGLGGKLASGIISMSGGILILTLVFTMLACILLGMGLPTTANYVVTASIAAPALVNHPEFAIPVLAAHMFVFYFGIVADITPPVCLAAYAGSGIAQSNPFHSGVTAVKLAIAAYIIPFIFIYNPMLILIDFTYPLLAISVLTAMLGMFGISSAMMGYFIRHSYLWERLVLFAAGIMLISPNILVDLSGVILIIGIWLIQKRREDENLKDDKLTNELTERPQHL</sequence>
<protein>
    <submittedName>
        <fullName evidence="3">TRAP-type uncharacterized transport system, fused permease component</fullName>
    </submittedName>
</protein>
<reference evidence="4" key="1">
    <citation type="journal article" date="2019" name="Microbiology">
        <title>Complete Genome Sequence of an Uncultured Bacterium of the Candidate Phylum Bipolaricaulota.</title>
        <authorList>
            <person name="Kadnikov V.V."/>
            <person name="Mardanov A.V."/>
            <person name="Beletsky A.V."/>
            <person name="Frank Y.A."/>
            <person name="Karnachuk O.V."/>
            <person name="Ravin N.V."/>
        </authorList>
    </citation>
    <scope>NUCLEOTIDE SEQUENCE [LARGE SCALE GENOMIC DNA]</scope>
</reference>
<evidence type="ECO:0000313" key="4">
    <source>
        <dbReference type="Proteomes" id="UP000426444"/>
    </source>
</evidence>
<feature type="transmembrane region" description="Helical" evidence="1">
    <location>
        <begin position="477"/>
        <end position="498"/>
    </location>
</feature>
<dbReference type="InterPro" id="IPR010656">
    <property type="entry name" value="DctM"/>
</dbReference>
<feature type="transmembrane region" description="Helical" evidence="1">
    <location>
        <begin position="113"/>
        <end position="131"/>
    </location>
</feature>
<dbReference type="PANTHER" id="PTHR43849:SF2">
    <property type="entry name" value="BLL3936 PROTEIN"/>
    <property type="match status" value="1"/>
</dbReference>
<feature type="transmembrane region" description="Helical" evidence="1">
    <location>
        <begin position="284"/>
        <end position="304"/>
    </location>
</feature>
<feature type="transmembrane region" description="Helical" evidence="1">
    <location>
        <begin position="510"/>
        <end position="530"/>
    </location>
</feature>
<feature type="transmembrane region" description="Helical" evidence="1">
    <location>
        <begin position="350"/>
        <end position="366"/>
    </location>
</feature>
<feature type="transmembrane region" description="Helical" evidence="1">
    <location>
        <begin position="325"/>
        <end position="344"/>
    </location>
</feature>
<accession>A0A6I6D971</accession>
<dbReference type="AlphaFoldDB" id="A0A6I6D971"/>
<proteinExistence type="predicted"/>
<feature type="transmembrane region" description="Helical" evidence="1">
    <location>
        <begin position="542"/>
        <end position="566"/>
    </location>
</feature>
<keyword evidence="1" id="KW-1133">Transmembrane helix</keyword>
<feature type="transmembrane region" description="Helical" evidence="1">
    <location>
        <begin position="578"/>
        <end position="605"/>
    </location>
</feature>
<feature type="transmembrane region" description="Helical" evidence="1">
    <location>
        <begin position="387"/>
        <end position="412"/>
    </location>
</feature>
<keyword evidence="1" id="KW-0812">Transmembrane</keyword>
<feature type="domain" description="TRAP C4-dicarboxylate transport system permease DctM subunit" evidence="2">
    <location>
        <begin position="100"/>
        <end position="539"/>
    </location>
</feature>
<gene>
    <name evidence="3" type="ORF">SYNTR_0865</name>
</gene>
<feature type="transmembrane region" description="Helical" evidence="1">
    <location>
        <begin position="57"/>
        <end position="78"/>
    </location>
</feature>
<organism evidence="3 4">
    <name type="scientific">Candidatus Syntrophocurvum alkaliphilum</name>
    <dbReference type="NCBI Taxonomy" id="2293317"/>
    <lineage>
        <taxon>Bacteria</taxon>
        <taxon>Bacillati</taxon>
        <taxon>Bacillota</taxon>
        <taxon>Clostridia</taxon>
        <taxon>Eubacteriales</taxon>
        <taxon>Syntrophomonadaceae</taxon>
        <taxon>Candidatus Syntrophocurvum</taxon>
    </lineage>
</organism>
<dbReference type="NCBIfam" id="TIGR02123">
    <property type="entry name" value="TRAP_fused"/>
    <property type="match status" value="1"/>
</dbReference>
<dbReference type="Proteomes" id="UP000426444">
    <property type="component" value="Chromosome"/>
</dbReference>
<keyword evidence="1" id="KW-0472">Membrane</keyword>
<evidence type="ECO:0000256" key="1">
    <source>
        <dbReference type="SAM" id="Phobius"/>
    </source>
</evidence>
<dbReference type="Pfam" id="PF06808">
    <property type="entry name" value="DctM"/>
    <property type="match status" value="1"/>
</dbReference>
<feature type="transmembrane region" description="Helical" evidence="1">
    <location>
        <begin position="151"/>
        <end position="181"/>
    </location>
</feature>
<feature type="transmembrane region" description="Helical" evidence="1">
    <location>
        <begin position="418"/>
        <end position="440"/>
    </location>
</feature>